<feature type="compositionally biased region" description="Polar residues" evidence="10">
    <location>
        <begin position="1643"/>
        <end position="1654"/>
    </location>
</feature>
<feature type="transmembrane region" description="Helical" evidence="11">
    <location>
        <begin position="428"/>
        <end position="450"/>
    </location>
</feature>
<feature type="transmembrane region" description="Helical" evidence="11">
    <location>
        <begin position="142"/>
        <end position="165"/>
    </location>
</feature>
<evidence type="ECO:0000256" key="5">
    <source>
        <dbReference type="ARBA" id="ARBA00022989"/>
    </source>
</evidence>
<feature type="compositionally biased region" description="Basic residues" evidence="10">
    <location>
        <begin position="1502"/>
        <end position="1511"/>
    </location>
</feature>
<dbReference type="Pfam" id="PF07969">
    <property type="entry name" value="Amidohydro_3"/>
    <property type="match status" value="1"/>
</dbReference>
<feature type="transmembrane region" description="Helical" evidence="11">
    <location>
        <begin position="77"/>
        <end position="99"/>
    </location>
</feature>
<sequence>MATITVTATIVVTTTLTSASATSTLRAPSQGGILDGENPTKYDSKNPIILFIIQAGIILIFCRLLHWPLSKLRQPRVIAEVIGGILLGPSIMGRIPGFTSAIFPPVAMDNLALVANIGLVLFLFLVGLEVDLRYFASNWKVALSVGLAGMALPFGLGCAISWGLYNEFRSEANTAPIGFGIYSLFIGIAMSITAFPVLCRILTELKLLSTPVGIIVLSAGAGNDVVGWILLALCVALVNAGSGLTALWVLLTCVGYVLVLFFVVRPLFIKVLRRTHSLQDGPSQSMIALTLLIALTSAFFTGVIGVHPIFGAFLAGLICPHEGGFAIKVTEKVEDLVSTLFLPLYFALSGLQTNLGLLDNGITWAYVIGVISVAFFAKFGGGALAARLNGLVWRESCTIGVLMSCKGLVELIVLNIGRNADILSERTFTIFVVMALVTTFSTTPLTALLYPPWYQRKLESWKRGEIDWKTGLPLLDGTSDVDGVSVQKLESTKMQSLLIYLRLDSMPTLLALVSLFGSRADSHSTPKKHPALETKSPATTETALATSPENKRPIQVHGVRLVELTERGSSVMKVTEVDEYSFFDPVLNAFRILGQVYNLAVSGEVAVIPESTYAETLVNKAVEEASNLLLLPWSETGSISESQTISSDSVQNKLASDAYAGFISKALELAQCNIAVFINKGFSGTLKQRPSALKRSMSALSLRSHREHSIAVNTDRSHHIFLPFLGGPDGRVALRLVLQLAENAEVTATIVHFKQIGSAAQEVDQTEHTSLEPKNENTSPSQAHTTSPEDDDSAFFATMQRSLANNLQSKVIFRTTSAERPTETIISTAEHEVGLNPKNAGDIIVVGRGKGNGGTCLGAIADAMISSNVKASLLVVQARSFRAQPAGGASAASSTSVPFTFEKYPGSDATPVAAPPVYLLLLPFDLECIATHNFVRLRFGPGAQDTQRMDRPVTRLARGPLCTLGSIAESLGLTAENARAQLHYSHGQDEREQQLVRLRTAKTAEEWREAALELDRLEGCNKWKEVDETEEDEYDPKLIQARLRRLQDAVERGDIEDMRFQIRTALTRDLGGMGNVRLYRHCHIGTKSLIEKYIETVSLAIDAVVETSGLEPRLVGELMKHTRQAFGRSALLLSGGGTLGMNHIGVVKALFEARVLPRIISGASAGSIVCSVLCTKTDEEMPAVLEEFAESDLGVFEKIEEPAKLTTAIKRLLTKGVIYDIGNLKRVMRGLLGDLTFLEAYNRTQRILSICVSSASAFEAPRLLNYVTAPDVVIWSAVAASCSVPLVFNPTDILAKDRSTGIVDKWDEEGGRWIDGSVDNDLPMTRLAEMLNVNHFIVSQVNPHVVPFLSKEEDELATDASRSSPSFVPGPGWMSAMANLAKGEALHRLHVMSELGLWPTMTTKIRSVLGQRYAGDITILPEISYTQFPYILSNPTKDFMEQALFNGERATWPKISRIRNHLAIELKLDEAVRKMTRKIAFSSSQVDLRMNQFQRSPTATRTGKKLSRHGSKGSYQSATSTIVPRQHSGRQSVHRPIKSMFEPAVHTPESPHLKVPGPSNSDYFSSADDSLSPRSTTPTPQSDADDSYHDSESPPSTSPNANVELWSHPRQRTFVPFASQPTTPSIPYRSFAASASGSPASPRTPTQTAPSLAMTSGPERRPSSPELRYKKLFHGRVAFGFALFHWSFDINETKSLTDQELLSKERLVADYATCSKLRHKPQDPSGPREANARWQQSQKPVLIRNATVWTGEAVASSASRDASAGKSYSWIHADVYMEKGIIKRVEPGIEPSSLAADYETWDAKGRLLTAGIVDVHSHAGVDTLPELVGSSDDNELSSDTTPYVRSLDAFNPLDHQLEVIKSGGVTTSLILPGSGNNIGGEAYVIKHAVGPSNGRPEISAEDMLADPDQNWRYMKCACGENAKRVYGEVGRDYGPFSRMGEAYYFRHAFEQAGNLVQAQDDWCNAADRLGAENMPEYLPAPLEWETLAAALRGQVMVNTHCYTIPDLEAFVRHTNEFNFSVRAFHHAHQTYLVPEILKRAYGDRPPAAALFADNMYYKAEAYIGSEQAGKILYENGITPVYVSDNPVLNAQHVLFEAAKAFKNGLPYHVALAGVTSASAELLGLGERIGKVKPGFDADVVVWDSDPLSVGAAPVQVWIDGTPQFEKPVELRKPDSGPIEAQVHYNDTLEAMTTNGDIVLRGVSSVVLPKLRRRLSSTTQETDSVLIRNSQIICAGNCEDQIAAADPILLTVHLRNGHIRTPLTAVGSFLGLVEIAAEDDTQDGSNGDSTFSAALDGLSLQGKSLAAAYSHGVTRAISAPASSGEGRKGVSVGFRTGAKHSLEEGAVWEDEVAVHYTLTLGAKTEKTPSLSSAVDGLRRKLLKAVKAGEKDEGDLSLEDAKLKQVVKGEMPLVLDVHSVDTIASLLRMKIDIESAMRRKTDSDDSAIRLVLFGGAESHLLAAELAAANVSVILAPLLPYSETWEQRRSLTGAPLTNGTTVDVLHAAGVQMAISTKEDWETRDLGLMAGIAHANSDGKISEDEAWSMVSSNIYAMLGLDAHALSGSGAAGDTEFVVYDGNPLEIDSRVRVVADGRGEVTVWT</sequence>
<keyword evidence="9" id="KW-0378">Hydrolase</keyword>
<evidence type="ECO:0000256" key="8">
    <source>
        <dbReference type="ARBA" id="ARBA00023136"/>
    </source>
</evidence>
<dbReference type="Gene3D" id="3.20.20.140">
    <property type="entry name" value="Metal-dependent hydrolases"/>
    <property type="match status" value="2"/>
</dbReference>
<dbReference type="GO" id="GO:1902600">
    <property type="term" value="P:proton transmembrane transport"/>
    <property type="evidence" value="ECO:0007669"/>
    <property type="project" value="InterPro"/>
</dbReference>
<dbReference type="InterPro" id="IPR050794">
    <property type="entry name" value="CPA2_transporter"/>
</dbReference>
<dbReference type="Gene3D" id="3.40.1090.10">
    <property type="entry name" value="Cytosolic phospholipase A2 catalytic domain"/>
    <property type="match status" value="2"/>
</dbReference>
<name>A0A3M6WHV5_HORWE</name>
<accession>A0A3M6WHV5</accession>
<dbReference type="InterPro" id="IPR006153">
    <property type="entry name" value="Cation/H_exchanger_TM"/>
</dbReference>
<dbReference type="SUPFAM" id="SSF52151">
    <property type="entry name" value="FabD/lysophospholipase-like"/>
    <property type="match status" value="1"/>
</dbReference>
<feature type="transmembrane region" description="Helical" evidence="11">
    <location>
        <begin position="244"/>
        <end position="264"/>
    </location>
</feature>
<dbReference type="InterPro" id="IPR013108">
    <property type="entry name" value="Amidohydro_3"/>
</dbReference>
<dbReference type="VEuPathDB" id="FungiDB:BTJ68_03724"/>
<feature type="compositionally biased region" description="Low complexity" evidence="10">
    <location>
        <begin position="1632"/>
        <end position="1641"/>
    </location>
</feature>
<dbReference type="VEuPathDB" id="FungiDB:BTJ68_14295"/>
<dbReference type="GO" id="GO:0004806">
    <property type="term" value="F:triacylglycerol lipase activity"/>
    <property type="evidence" value="ECO:0007669"/>
    <property type="project" value="InterPro"/>
</dbReference>
<keyword evidence="4 11" id="KW-0812">Transmembrane</keyword>
<dbReference type="InterPro" id="IPR038770">
    <property type="entry name" value="Na+/solute_symporter_sf"/>
</dbReference>
<comment type="subcellular location">
    <subcellularLocation>
        <location evidence="2">Membrane</location>
        <topology evidence="2">Multi-pass membrane protein</topology>
    </subcellularLocation>
</comment>
<keyword evidence="5 11" id="KW-1133">Transmembrane helix</keyword>
<feature type="region of interest" description="Disordered" evidence="10">
    <location>
        <begin position="521"/>
        <end position="547"/>
    </location>
</feature>
<evidence type="ECO:0000256" key="6">
    <source>
        <dbReference type="ARBA" id="ARBA00023065"/>
    </source>
</evidence>
<dbReference type="SUPFAM" id="SSF51556">
    <property type="entry name" value="Metallo-dependent hydrolases"/>
    <property type="match status" value="1"/>
</dbReference>
<dbReference type="Proteomes" id="UP000281245">
    <property type="component" value="Unassembled WGS sequence"/>
</dbReference>
<dbReference type="InterPro" id="IPR032466">
    <property type="entry name" value="Metal_Hydrolase"/>
</dbReference>
<feature type="compositionally biased region" description="Polar residues" evidence="10">
    <location>
        <begin position="1491"/>
        <end position="1501"/>
    </location>
</feature>
<reference evidence="13 14" key="1">
    <citation type="journal article" date="2018" name="BMC Genomics">
        <title>Genomic evidence for intraspecific hybridization in a clonal and extremely halotolerant yeast.</title>
        <authorList>
            <person name="Gostincar C."/>
            <person name="Stajich J.E."/>
            <person name="Zupancic J."/>
            <person name="Zalar P."/>
            <person name="Gunde-Cimerman N."/>
        </authorList>
    </citation>
    <scope>NUCLEOTIDE SEQUENCE [LARGE SCALE GENOMIC DNA]</scope>
    <source>
        <strain evidence="13 14">EXF-6656</strain>
    </source>
</reference>
<dbReference type="Pfam" id="PF00999">
    <property type="entry name" value="Na_H_Exchanger"/>
    <property type="match status" value="1"/>
</dbReference>
<feature type="active site" description="Nucleophile" evidence="9">
    <location>
        <position position="1164"/>
    </location>
</feature>
<evidence type="ECO:0000256" key="11">
    <source>
        <dbReference type="SAM" id="Phobius"/>
    </source>
</evidence>
<feature type="short sequence motif" description="GXSXG" evidence="9">
    <location>
        <begin position="1162"/>
        <end position="1166"/>
    </location>
</feature>
<evidence type="ECO:0000256" key="4">
    <source>
        <dbReference type="ARBA" id="ARBA00022692"/>
    </source>
</evidence>
<evidence type="ECO:0000259" key="12">
    <source>
        <dbReference type="PROSITE" id="PS51635"/>
    </source>
</evidence>
<organism evidence="13 14">
    <name type="scientific">Hortaea werneckii</name>
    <name type="common">Black yeast</name>
    <name type="synonym">Cladosporium werneckii</name>
    <dbReference type="NCBI Taxonomy" id="91943"/>
    <lineage>
        <taxon>Eukaryota</taxon>
        <taxon>Fungi</taxon>
        <taxon>Dikarya</taxon>
        <taxon>Ascomycota</taxon>
        <taxon>Pezizomycotina</taxon>
        <taxon>Dothideomycetes</taxon>
        <taxon>Dothideomycetidae</taxon>
        <taxon>Mycosphaerellales</taxon>
        <taxon>Teratosphaeriaceae</taxon>
        <taxon>Hortaea</taxon>
    </lineage>
</organism>
<dbReference type="GO" id="GO:0015297">
    <property type="term" value="F:antiporter activity"/>
    <property type="evidence" value="ECO:0007669"/>
    <property type="project" value="InterPro"/>
</dbReference>
<dbReference type="EMBL" id="QWIJ01000903">
    <property type="protein sequence ID" value="RMX77856.1"/>
    <property type="molecule type" value="Genomic_DNA"/>
</dbReference>
<comment type="function">
    <text evidence="1">Probable lipid hydrolase.</text>
</comment>
<evidence type="ECO:0000313" key="14">
    <source>
        <dbReference type="Proteomes" id="UP000281245"/>
    </source>
</evidence>
<feature type="transmembrane region" description="Helical" evidence="11">
    <location>
        <begin position="285"/>
        <end position="303"/>
    </location>
</feature>
<evidence type="ECO:0000256" key="3">
    <source>
        <dbReference type="ARBA" id="ARBA00022448"/>
    </source>
</evidence>
<evidence type="ECO:0000313" key="13">
    <source>
        <dbReference type="EMBL" id="RMX77856.1"/>
    </source>
</evidence>
<feature type="transmembrane region" description="Helical" evidence="11">
    <location>
        <begin position="48"/>
        <end position="65"/>
    </location>
</feature>
<dbReference type="Pfam" id="PF01734">
    <property type="entry name" value="Patatin"/>
    <property type="match status" value="1"/>
</dbReference>
<feature type="transmembrane region" description="Helical" evidence="11">
    <location>
        <begin position="364"/>
        <end position="385"/>
    </location>
</feature>
<feature type="short sequence motif" description="GXGXXG" evidence="9">
    <location>
        <begin position="1135"/>
        <end position="1140"/>
    </location>
</feature>
<feature type="compositionally biased region" description="Polar residues" evidence="10">
    <location>
        <begin position="536"/>
        <end position="547"/>
    </location>
</feature>
<evidence type="ECO:0000256" key="9">
    <source>
        <dbReference type="PROSITE-ProRule" id="PRU01161"/>
    </source>
</evidence>
<dbReference type="PANTHER" id="PTHR32468:SF0">
    <property type="entry name" value="K(+)_H(+) ANTIPORTER 1"/>
    <property type="match status" value="1"/>
</dbReference>
<evidence type="ECO:0000256" key="1">
    <source>
        <dbReference type="ARBA" id="ARBA00002682"/>
    </source>
</evidence>
<dbReference type="SUPFAM" id="SSF51338">
    <property type="entry name" value="Composite domain of metallo-dependent hydrolases"/>
    <property type="match status" value="1"/>
</dbReference>
<keyword evidence="3" id="KW-0813">Transport</keyword>
<proteinExistence type="predicted"/>
<feature type="compositionally biased region" description="Polar residues" evidence="10">
    <location>
        <begin position="776"/>
        <end position="786"/>
    </location>
</feature>
<evidence type="ECO:0000256" key="10">
    <source>
        <dbReference type="SAM" id="MobiDB-lite"/>
    </source>
</evidence>
<comment type="caution">
    <text evidence="13">The sequence shown here is derived from an EMBL/GenBank/DDBJ whole genome shotgun (WGS) entry which is preliminary data.</text>
</comment>
<keyword evidence="6" id="KW-0406">Ion transport</keyword>
<gene>
    <name evidence="13" type="ORF">D0869_09553</name>
</gene>
<feature type="transmembrane region" description="Helical" evidence="11">
    <location>
        <begin position="111"/>
        <end position="130"/>
    </location>
</feature>
<keyword evidence="9" id="KW-0442">Lipid degradation</keyword>
<feature type="region of interest" description="Disordered" evidence="10">
    <location>
        <begin position="1491"/>
        <end position="1603"/>
    </location>
</feature>
<dbReference type="CDD" id="cd07230">
    <property type="entry name" value="Pat_TGL4-5_like"/>
    <property type="match status" value="1"/>
</dbReference>
<feature type="compositionally biased region" description="Basic and acidic residues" evidence="10">
    <location>
        <begin position="765"/>
        <end position="775"/>
    </location>
</feature>
<dbReference type="PROSITE" id="PS51635">
    <property type="entry name" value="PNPLA"/>
    <property type="match status" value="1"/>
</dbReference>
<evidence type="ECO:0000256" key="2">
    <source>
        <dbReference type="ARBA" id="ARBA00004141"/>
    </source>
</evidence>
<dbReference type="Pfam" id="PF11815">
    <property type="entry name" value="DUF3336"/>
    <property type="match status" value="1"/>
</dbReference>
<dbReference type="InterPro" id="IPR021771">
    <property type="entry name" value="Triacylglycerol_lipase_N"/>
</dbReference>
<dbReference type="OrthoDB" id="10258955at2759"/>
<comment type="caution">
    <text evidence="9">Lacks conserved residue(s) required for the propagation of feature annotation.</text>
</comment>
<dbReference type="PANTHER" id="PTHR32468">
    <property type="entry name" value="CATION/H + ANTIPORTER"/>
    <property type="match status" value="1"/>
</dbReference>
<feature type="transmembrane region" description="Helical" evidence="11">
    <location>
        <begin position="177"/>
        <end position="202"/>
    </location>
</feature>
<dbReference type="GO" id="GO:0016042">
    <property type="term" value="P:lipid catabolic process"/>
    <property type="evidence" value="ECO:0007669"/>
    <property type="project" value="UniProtKB-UniRule"/>
</dbReference>
<evidence type="ECO:0000256" key="7">
    <source>
        <dbReference type="ARBA" id="ARBA00023098"/>
    </source>
</evidence>
<keyword evidence="8 11" id="KW-0472">Membrane</keyword>
<dbReference type="GO" id="GO:0006641">
    <property type="term" value="P:triglyceride metabolic process"/>
    <property type="evidence" value="ECO:0007669"/>
    <property type="project" value="UniProtKB-ARBA"/>
</dbReference>
<dbReference type="GO" id="GO:0016020">
    <property type="term" value="C:membrane"/>
    <property type="evidence" value="ECO:0007669"/>
    <property type="project" value="UniProtKB-SubCell"/>
</dbReference>
<dbReference type="Gene3D" id="1.20.1530.20">
    <property type="match status" value="1"/>
</dbReference>
<feature type="active site" description="Proton acceptor" evidence="9">
    <location>
        <position position="1315"/>
    </location>
</feature>
<dbReference type="InterPro" id="IPR016035">
    <property type="entry name" value="Acyl_Trfase/lysoPLipase"/>
</dbReference>
<dbReference type="InterPro" id="IPR011059">
    <property type="entry name" value="Metal-dep_hydrolase_composite"/>
</dbReference>
<protein>
    <recommendedName>
        <fullName evidence="12">PNPLA domain-containing protein</fullName>
    </recommendedName>
</protein>
<feature type="compositionally biased region" description="Polar residues" evidence="10">
    <location>
        <begin position="1558"/>
        <end position="1582"/>
    </location>
</feature>
<dbReference type="GO" id="GO:0016810">
    <property type="term" value="F:hydrolase activity, acting on carbon-nitrogen (but not peptide) bonds"/>
    <property type="evidence" value="ECO:0007669"/>
    <property type="project" value="InterPro"/>
</dbReference>
<keyword evidence="7 9" id="KW-0443">Lipid metabolism</keyword>
<feature type="region of interest" description="Disordered" evidence="10">
    <location>
        <begin position="1628"/>
        <end position="1664"/>
    </location>
</feature>
<feature type="compositionally biased region" description="Polar residues" evidence="10">
    <location>
        <begin position="1513"/>
        <end position="1523"/>
    </location>
</feature>
<feature type="region of interest" description="Disordered" evidence="10">
    <location>
        <begin position="761"/>
        <end position="791"/>
    </location>
</feature>
<feature type="transmembrane region" description="Helical" evidence="11">
    <location>
        <begin position="214"/>
        <end position="238"/>
    </location>
</feature>
<dbReference type="InterPro" id="IPR002641">
    <property type="entry name" value="PNPLA_dom"/>
</dbReference>
<feature type="domain" description="PNPLA" evidence="12">
    <location>
        <begin position="1131"/>
        <end position="1328"/>
    </location>
</feature>